<dbReference type="EMBL" id="CABPSI010000001">
    <property type="protein sequence ID" value="VVD70992.1"/>
    <property type="molecule type" value="Genomic_DNA"/>
</dbReference>
<reference evidence="6 7" key="1">
    <citation type="submission" date="2019-08" db="EMBL/GenBank/DDBJ databases">
        <authorList>
            <person name="Peeters C."/>
        </authorList>
    </citation>
    <scope>NUCLEOTIDE SEQUENCE [LARGE SCALE GENOMIC DNA]</scope>
    <source>
        <strain evidence="6 7">LMG 31115</strain>
    </source>
</reference>
<dbReference type="InterPro" id="IPR005083">
    <property type="entry name" value="YopJ-like"/>
</dbReference>
<dbReference type="Proteomes" id="UP000333828">
    <property type="component" value="Unassembled WGS sequence"/>
</dbReference>
<evidence type="ECO:0000256" key="4">
    <source>
        <dbReference type="ARBA" id="ARBA00048364"/>
    </source>
</evidence>
<accession>A0A5E4S868</accession>
<evidence type="ECO:0000313" key="6">
    <source>
        <dbReference type="EMBL" id="VVD70992.1"/>
    </source>
</evidence>
<gene>
    <name evidence="6" type="primary">yopJ</name>
    <name evidence="6" type="ORF">PIN31115_00597</name>
</gene>
<evidence type="ECO:0000256" key="5">
    <source>
        <dbReference type="ARBA" id="ARBA00048662"/>
    </source>
</evidence>
<keyword evidence="1" id="KW-0808">Transferase</keyword>
<comment type="similarity">
    <text evidence="3">Belongs to the acetyltransferase YopJ family.</text>
</comment>
<proteinExistence type="inferred from homology"/>
<keyword evidence="2" id="KW-0012">Acyltransferase</keyword>
<organism evidence="6 7">
    <name type="scientific">Pandoraea iniqua</name>
    <dbReference type="NCBI Taxonomy" id="2508288"/>
    <lineage>
        <taxon>Bacteria</taxon>
        <taxon>Pseudomonadati</taxon>
        <taxon>Pseudomonadota</taxon>
        <taxon>Betaproteobacteria</taxon>
        <taxon>Burkholderiales</taxon>
        <taxon>Burkholderiaceae</taxon>
        <taxon>Pandoraea</taxon>
    </lineage>
</organism>
<keyword evidence="7" id="KW-1185">Reference proteome</keyword>
<comment type="catalytic activity">
    <reaction evidence="5">
        <text>L-seryl-[protein] + acetyl-CoA = O-acetyl-L-seryl-[protein] + CoA</text>
        <dbReference type="Rhea" id="RHEA:59392"/>
        <dbReference type="Rhea" id="RHEA-COMP:9863"/>
        <dbReference type="Rhea" id="RHEA-COMP:15352"/>
        <dbReference type="ChEBI" id="CHEBI:29999"/>
        <dbReference type="ChEBI" id="CHEBI:57287"/>
        <dbReference type="ChEBI" id="CHEBI:57288"/>
        <dbReference type="ChEBI" id="CHEBI:141128"/>
    </reaction>
    <physiologicalReaction direction="left-to-right" evidence="5">
        <dbReference type="Rhea" id="RHEA:59393"/>
    </physiologicalReaction>
</comment>
<evidence type="ECO:0000256" key="1">
    <source>
        <dbReference type="ARBA" id="ARBA00022679"/>
    </source>
</evidence>
<comment type="catalytic activity">
    <reaction evidence="4">
        <text>L-threonyl-[protein] + acetyl-CoA = O-acetyl-L-threonyl-[protein] + CoA</text>
        <dbReference type="Rhea" id="RHEA:65340"/>
        <dbReference type="Rhea" id="RHEA-COMP:11060"/>
        <dbReference type="Rhea" id="RHEA-COMP:16780"/>
        <dbReference type="ChEBI" id="CHEBI:30013"/>
        <dbReference type="ChEBI" id="CHEBI:57287"/>
        <dbReference type="ChEBI" id="CHEBI:57288"/>
        <dbReference type="ChEBI" id="CHEBI:141025"/>
    </reaction>
    <physiologicalReaction direction="left-to-right" evidence="4">
        <dbReference type="Rhea" id="RHEA:65341"/>
    </physiologicalReaction>
</comment>
<dbReference type="AlphaFoldDB" id="A0A5E4S868"/>
<dbReference type="GO" id="GO:0016746">
    <property type="term" value="F:acyltransferase activity"/>
    <property type="evidence" value="ECO:0007669"/>
    <property type="project" value="UniProtKB-KW"/>
</dbReference>
<dbReference type="Pfam" id="PF03421">
    <property type="entry name" value="Acetyltransf_14"/>
    <property type="match status" value="1"/>
</dbReference>
<name>A0A5E4S868_9BURK</name>
<evidence type="ECO:0000256" key="3">
    <source>
        <dbReference type="ARBA" id="ARBA00023785"/>
    </source>
</evidence>
<protein>
    <submittedName>
        <fullName evidence="6">Effector protein YopJ</fullName>
    </submittedName>
</protein>
<evidence type="ECO:0000256" key="2">
    <source>
        <dbReference type="ARBA" id="ARBA00023315"/>
    </source>
</evidence>
<evidence type="ECO:0000313" key="7">
    <source>
        <dbReference type="Proteomes" id="UP000333828"/>
    </source>
</evidence>
<sequence length="304" mass="34364">MRAMRNVDAATSMRYSLPRTLRGYYNFSVAFLSAQKQCPSMAQADAKFLPTLIESEAVHQPGMRLSQHRSPDELVTYLLQRCRLPDAEGREQGIVNMGPDGIHFAAFDLAIRNGRPSVLLVESGSLSSEGGSRLAFRLCQAMTRHAPEGQNWPHRALLILETRMQQSSVDCGMFSLTNCKAMFKEASSFESIHTRLRAGAFDDDAVFHHFPFDKSDELLPPSIMRHTQSKRRLKGYSERHRCDTMAENAGMQRTLSRQKGLTFDRENRSYSVSIEFERIKAAGRALPPPLELPESLEDTFLQHL</sequence>